<dbReference type="EMBL" id="CP092014">
    <property type="protein sequence ID" value="WFN97090.1"/>
    <property type="molecule type" value="Genomic_DNA"/>
</dbReference>
<dbReference type="GeneID" id="69539983"/>
<protein>
    <submittedName>
        <fullName evidence="2">Phage portal protein</fullName>
    </submittedName>
</protein>
<dbReference type="PIRSF" id="PIRSF018494">
    <property type="entry name" value="PBSX_VPQ"/>
    <property type="match status" value="1"/>
</dbReference>
<proteinExistence type="inferred from homology"/>
<evidence type="ECO:0000313" key="2">
    <source>
        <dbReference type="EMBL" id="WFN97090.1"/>
    </source>
</evidence>
<sequence>MNNTIAFTFGEPEALLDRREILNYLECVDFGKWYAPPVDFNSLALSFRASAHHTSPICVKRNVLVGTFIPHPLLTRQAFSRLALDYLVFGNAYLERQENRMGQPLKLVPALAKYVRRGKALDNYFFVQPGQVDHEFTPGSIGHLLEPDINQEIYGLPEYLSALNAAWLDNAATLFRRRYYKNGSHAGFILYLSDPAHNEADIEALQEALADSRGPGNFRNLLMYLPNGKPDSVKVIPIGEVAAKDNFSDIKSVSRDDQLAAHRVPPALMGAVPSNAGGFGDAIKAAKVFNCNEIEPLQERFKELNDWLGLEVIRFRKYRLADDNAAQS</sequence>
<name>A0ABY8GHX1_EDWIC</name>
<accession>A0ABY8GHX1</accession>
<dbReference type="RefSeq" id="WP_015872355.1">
    <property type="nucleotide sequence ID" value="NZ_CM125427.1"/>
</dbReference>
<keyword evidence="3" id="KW-1185">Reference proteome</keyword>
<dbReference type="NCBIfam" id="TIGR01540">
    <property type="entry name" value="portal_PBSX"/>
    <property type="match status" value="1"/>
</dbReference>
<gene>
    <name evidence="2" type="ORF">MAY91_02960</name>
</gene>
<dbReference type="InterPro" id="IPR006944">
    <property type="entry name" value="Phage/GTA_portal"/>
</dbReference>
<dbReference type="InterPro" id="IPR006430">
    <property type="entry name" value="Phage_portal_PBSX"/>
</dbReference>
<dbReference type="Proteomes" id="UP001222680">
    <property type="component" value="Chromosome"/>
</dbReference>
<comment type="similarity">
    <text evidence="1">Belongs to the phage portal family. PBSX subfamily.</text>
</comment>
<evidence type="ECO:0000313" key="3">
    <source>
        <dbReference type="Proteomes" id="UP001222680"/>
    </source>
</evidence>
<dbReference type="Pfam" id="PF04860">
    <property type="entry name" value="Phage_portal"/>
    <property type="match status" value="1"/>
</dbReference>
<organism evidence="2 3">
    <name type="scientific">Edwardsiella ictaluri</name>
    <dbReference type="NCBI Taxonomy" id="67780"/>
    <lineage>
        <taxon>Bacteria</taxon>
        <taxon>Pseudomonadati</taxon>
        <taxon>Pseudomonadota</taxon>
        <taxon>Gammaproteobacteria</taxon>
        <taxon>Enterobacterales</taxon>
        <taxon>Hafniaceae</taxon>
        <taxon>Edwardsiella</taxon>
    </lineage>
</organism>
<dbReference type="InterPro" id="IPR030935">
    <property type="entry name" value="PBSX_Proteobac"/>
</dbReference>
<evidence type="ECO:0000256" key="1">
    <source>
        <dbReference type="ARBA" id="ARBA00006799"/>
    </source>
</evidence>
<reference evidence="2 3" key="1">
    <citation type="submission" date="2022-02" db="EMBL/GenBank/DDBJ databases">
        <title>Phenotypic, genotypic and serological characterization of Edwardsiella ictaluri from catfish and ornamental fish species.</title>
        <authorList>
            <person name="Rose D."/>
            <person name="Tekedar H.C."/>
            <person name="Waldbieser G.C."/>
            <person name="Aarattuthodi S."/>
            <person name="Griffin M.J."/>
        </authorList>
    </citation>
    <scope>NUCLEOTIDE SEQUENCE [LARGE SCALE GENOMIC DNA]</scope>
    <source>
        <strain evidence="2 3">13 TAL-140 K3</strain>
    </source>
</reference>